<keyword evidence="2" id="KW-1185">Reference proteome</keyword>
<evidence type="ECO:0000313" key="2">
    <source>
        <dbReference type="Proteomes" id="UP001227268"/>
    </source>
</evidence>
<evidence type="ECO:0000313" key="1">
    <source>
        <dbReference type="EMBL" id="KAJ9103916.1"/>
    </source>
</evidence>
<dbReference type="EMBL" id="JASBWT010000006">
    <property type="protein sequence ID" value="KAJ9103916.1"/>
    <property type="molecule type" value="Genomic_DNA"/>
</dbReference>
<name>A0ACC2VZ66_9TREE</name>
<accession>A0ACC2VZ66</accession>
<comment type="caution">
    <text evidence="1">The sequence shown here is derived from an EMBL/GenBank/DDBJ whole genome shotgun (WGS) entry which is preliminary data.</text>
</comment>
<reference evidence="1" key="1">
    <citation type="submission" date="2023-04" db="EMBL/GenBank/DDBJ databases">
        <title>Draft Genome sequencing of Naganishia species isolated from polar environments using Oxford Nanopore Technology.</title>
        <authorList>
            <person name="Leo P."/>
            <person name="Venkateswaran K."/>
        </authorList>
    </citation>
    <scope>NUCLEOTIDE SEQUENCE</scope>
    <source>
        <strain evidence="1">MNA-CCFEE 5423</strain>
    </source>
</reference>
<organism evidence="1 2">
    <name type="scientific">Naganishia friedmannii</name>
    <dbReference type="NCBI Taxonomy" id="89922"/>
    <lineage>
        <taxon>Eukaryota</taxon>
        <taxon>Fungi</taxon>
        <taxon>Dikarya</taxon>
        <taxon>Basidiomycota</taxon>
        <taxon>Agaricomycotina</taxon>
        <taxon>Tremellomycetes</taxon>
        <taxon>Filobasidiales</taxon>
        <taxon>Filobasidiaceae</taxon>
        <taxon>Naganishia</taxon>
    </lineage>
</organism>
<proteinExistence type="predicted"/>
<dbReference type="Proteomes" id="UP001227268">
    <property type="component" value="Unassembled WGS sequence"/>
</dbReference>
<protein>
    <submittedName>
        <fullName evidence="1">Uncharacterized protein</fullName>
    </submittedName>
</protein>
<sequence length="339" mass="37384">MSFSSEQDPQTSFLSLPNGCLCCSILEPGITAIENMVAQRPEGEKEVDWVVVELTGVADPAEIAKSFWTNEEMGGMLRLDGVVCVVDTKNIIQQLEEDEKANSGNECARQIAASDVILLNKTDLVQDESAFQQIEQRIAEINPISLFRRTHRSAVDLSNIFGIGGYSTNESSENGTKGKAHIPASIQAIAEQRTHEATTDHAHSHQHVDSSKKHLNGIGSYVFDLPVLSKAQLDSVETFLQALHWKNRIEGVQSGKANDEQVDERSRLVVLRSKGLFVDTEGDVHVLQGVRDIYELNKLDVKADDLEEEHPGSKLVVIGRNLGSRDVWLKGLRMTCGLD</sequence>
<gene>
    <name evidence="1" type="ORF">QFC21_002379</name>
</gene>